<organism evidence="3">
    <name type="scientific">marine metagenome</name>
    <dbReference type="NCBI Taxonomy" id="408172"/>
    <lineage>
        <taxon>unclassified sequences</taxon>
        <taxon>metagenomes</taxon>
        <taxon>ecological metagenomes</taxon>
    </lineage>
</organism>
<dbReference type="EMBL" id="UINC01069796">
    <property type="protein sequence ID" value="SVC03448.1"/>
    <property type="molecule type" value="Genomic_DNA"/>
</dbReference>
<sequence>MIDKRSSSIPFSSRSRLWVVLTIGTFLTMANCYWMVLAEAMFRTIHMTVQSIAMNAIFFLFFLNLINMGLKRVMPRAVLNKSDLLLIYAMVCMGSTVSGHGFMQLLIAIMTYVHWFASPENDWANLIWGHLPPWMTVTDKEVLASHYKGESSFYLESNLQAWTIPILAWSAFIFSLILVMLMINVIMRRQWVESEKLTYPIIQLPLRMIDNPTGLFGHRLLWVGFAIAGGL</sequence>
<name>A0A382IV55_9ZZZZ</name>
<evidence type="ECO:0000313" key="3">
    <source>
        <dbReference type="EMBL" id="SVC03448.1"/>
    </source>
</evidence>
<protein>
    <recommendedName>
        <fullName evidence="2">DUF6785 domain-containing protein</fullName>
    </recommendedName>
</protein>
<feature type="transmembrane region" description="Helical" evidence="1">
    <location>
        <begin position="86"/>
        <end position="113"/>
    </location>
</feature>
<feature type="transmembrane region" description="Helical" evidence="1">
    <location>
        <begin position="166"/>
        <end position="187"/>
    </location>
</feature>
<feature type="domain" description="DUF6785" evidence="2">
    <location>
        <begin position="19"/>
        <end position="229"/>
    </location>
</feature>
<feature type="transmembrane region" description="Helical" evidence="1">
    <location>
        <begin position="48"/>
        <end position="66"/>
    </location>
</feature>
<feature type="non-terminal residue" evidence="3">
    <location>
        <position position="231"/>
    </location>
</feature>
<dbReference type="Pfam" id="PF20581">
    <property type="entry name" value="DUF6785"/>
    <property type="match status" value="1"/>
</dbReference>
<dbReference type="AlphaFoldDB" id="A0A382IV55"/>
<proteinExistence type="predicted"/>
<keyword evidence="1" id="KW-1133">Transmembrane helix</keyword>
<dbReference type="InterPro" id="IPR046712">
    <property type="entry name" value="DUF6785"/>
</dbReference>
<accession>A0A382IV55</accession>
<reference evidence="3" key="1">
    <citation type="submission" date="2018-05" db="EMBL/GenBank/DDBJ databases">
        <authorList>
            <person name="Lanie J.A."/>
            <person name="Ng W.-L."/>
            <person name="Kazmierczak K.M."/>
            <person name="Andrzejewski T.M."/>
            <person name="Davidsen T.M."/>
            <person name="Wayne K.J."/>
            <person name="Tettelin H."/>
            <person name="Glass J.I."/>
            <person name="Rusch D."/>
            <person name="Podicherti R."/>
            <person name="Tsui H.-C.T."/>
            <person name="Winkler M.E."/>
        </authorList>
    </citation>
    <scope>NUCLEOTIDE SEQUENCE</scope>
</reference>
<keyword evidence="1" id="KW-0812">Transmembrane</keyword>
<gene>
    <name evidence="3" type="ORF">METZ01_LOCUS256302</name>
</gene>
<evidence type="ECO:0000256" key="1">
    <source>
        <dbReference type="SAM" id="Phobius"/>
    </source>
</evidence>
<keyword evidence="1" id="KW-0472">Membrane</keyword>
<evidence type="ECO:0000259" key="2">
    <source>
        <dbReference type="Pfam" id="PF20581"/>
    </source>
</evidence>
<feature type="transmembrane region" description="Helical" evidence="1">
    <location>
        <begin position="16"/>
        <end position="36"/>
    </location>
</feature>